<dbReference type="VEuPathDB" id="VectorBase:CPIJ019889"/>
<evidence type="ECO:0000256" key="2">
    <source>
        <dbReference type="PROSITE-ProRule" id="PRU00176"/>
    </source>
</evidence>
<dbReference type="VEuPathDB" id="VectorBase:CQUJHB002692"/>
<evidence type="ECO:0000313" key="6">
    <source>
        <dbReference type="Proteomes" id="UP000002320"/>
    </source>
</evidence>
<protein>
    <submittedName>
        <fullName evidence="4 5">Isoleucyl tRNA synthetase</fullName>
    </submittedName>
</protein>
<dbReference type="eggNOG" id="KOG0434">
    <property type="taxonomic scope" value="Eukaryota"/>
</dbReference>
<dbReference type="InterPro" id="IPR035979">
    <property type="entry name" value="RBD_domain_sf"/>
</dbReference>
<gene>
    <name evidence="5" type="primary">6054138</name>
    <name evidence="4" type="ORF">CpipJ_CPIJ019889</name>
</gene>
<dbReference type="HOGENOM" id="CLU_031321_0_0_1"/>
<organism>
    <name type="scientific">Culex quinquefasciatus</name>
    <name type="common">Southern house mosquito</name>
    <name type="synonym">Culex pungens</name>
    <dbReference type="NCBI Taxonomy" id="7176"/>
    <lineage>
        <taxon>Eukaryota</taxon>
        <taxon>Metazoa</taxon>
        <taxon>Ecdysozoa</taxon>
        <taxon>Arthropoda</taxon>
        <taxon>Hexapoda</taxon>
        <taxon>Insecta</taxon>
        <taxon>Pterygota</taxon>
        <taxon>Neoptera</taxon>
        <taxon>Endopterygota</taxon>
        <taxon>Diptera</taxon>
        <taxon>Nematocera</taxon>
        <taxon>Culicoidea</taxon>
        <taxon>Culicidae</taxon>
        <taxon>Culicinae</taxon>
        <taxon>Culicini</taxon>
        <taxon>Culex</taxon>
        <taxon>Culex</taxon>
    </lineage>
</organism>
<dbReference type="SMART" id="SM00360">
    <property type="entry name" value="RRM"/>
    <property type="match status" value="1"/>
</dbReference>
<dbReference type="InterPro" id="IPR009080">
    <property type="entry name" value="tRNAsynth_Ia_anticodon-bd"/>
</dbReference>
<evidence type="ECO:0000313" key="5">
    <source>
        <dbReference type="EnsemblMetazoa" id="CPIJ019889-PA"/>
    </source>
</evidence>
<feature type="domain" description="RRM" evidence="3">
    <location>
        <begin position="63"/>
        <end position="141"/>
    </location>
</feature>
<dbReference type="SUPFAM" id="SSF52374">
    <property type="entry name" value="Nucleotidylyl transferase"/>
    <property type="match status" value="1"/>
</dbReference>
<keyword evidence="4" id="KW-0436">Ligase</keyword>
<dbReference type="EMBL" id="DS233795">
    <property type="protein sequence ID" value="EDS31645.1"/>
    <property type="molecule type" value="Genomic_DNA"/>
</dbReference>
<dbReference type="VEuPathDB" id="VectorBase:CQUJHB000692"/>
<dbReference type="GO" id="GO:0003723">
    <property type="term" value="F:RNA binding"/>
    <property type="evidence" value="ECO:0007669"/>
    <property type="project" value="UniProtKB-UniRule"/>
</dbReference>
<dbReference type="VEuPathDB" id="VectorBase:CQUJHB004622"/>
<sequence>MGIIYGKAAAGRSAFRFLLQNINRFEKEDKISSVRFSFCCSRIFSPTPVAAKAKAPKESTKEKVLFVGNQKRNINVQQLAAKFSPFGTVTALRLVMDKETGRSKGFGNIQYVEAADAAKAMVQMNGRLVEGQKLKKMSKRKKNYPYPLEVHHKYGADELRLYLINTPVVRAENSHFKEDGVKDIIKDVFLPWFNAFRFLLQNNDRFEKEDKFIDTTRQELDERDGRVDTSFKESLLEFVTKEMKAYHLYTIVPRLTKFIDQLTDWYVHMKRKRIKGEFGVEDNYHELDTLKYINLPIERAVSRMQAVVEMGSVMRDRRIVPIKYTLTEAKNDFKQVIKVVKVLTDPHIAKQLKLGFFTVLGHRIELISRPADLAETHHGDARFGQANAAIQLVPRVHRSDQNLWRNLHTRSFCGESMVVEMSLMVVMIGQYLLECHLAPIPLRTMKKKTSCSSGRRVVATFKRAQMEKVPNATVPNGLDQDQSRESSKTMTGHYILDLLRSFPADVNFLKLDDGFSNDCKELSFMIIDQT</sequence>
<dbReference type="SUPFAM" id="SSF47323">
    <property type="entry name" value="Anticodon-binding domain of a subclass of class I aminoacyl-tRNA synthetases"/>
    <property type="match status" value="1"/>
</dbReference>
<dbReference type="PROSITE" id="PS50102">
    <property type="entry name" value="RRM"/>
    <property type="match status" value="1"/>
</dbReference>
<dbReference type="OrthoDB" id="1706657at2759"/>
<dbReference type="Proteomes" id="UP000002320">
    <property type="component" value="Unassembled WGS sequence"/>
</dbReference>
<dbReference type="eggNOG" id="KOG0147">
    <property type="taxonomic scope" value="Eukaryota"/>
</dbReference>
<dbReference type="GO" id="GO:0006428">
    <property type="term" value="P:isoleucyl-tRNA aminoacylation"/>
    <property type="evidence" value="ECO:0007669"/>
    <property type="project" value="TreeGrafter"/>
</dbReference>
<dbReference type="InParanoid" id="B0XKC9"/>
<dbReference type="Gene3D" id="3.30.70.330">
    <property type="match status" value="1"/>
</dbReference>
<dbReference type="EnsemblMetazoa" id="CPIJ019889-RA">
    <property type="protein sequence ID" value="CPIJ019889-PA"/>
    <property type="gene ID" value="CPIJ019889"/>
</dbReference>
<evidence type="ECO:0000256" key="1">
    <source>
        <dbReference type="ARBA" id="ARBA00022884"/>
    </source>
</evidence>
<dbReference type="GO" id="GO:0005524">
    <property type="term" value="F:ATP binding"/>
    <property type="evidence" value="ECO:0007669"/>
    <property type="project" value="UniProtKB-KW"/>
</dbReference>
<dbReference type="KEGG" id="cqu:CpipJ_CPIJ019889"/>
<proteinExistence type="predicted"/>
<dbReference type="Gene3D" id="1.10.730.10">
    <property type="entry name" value="Isoleucyl-tRNA Synthetase, Domain 1"/>
    <property type="match status" value="1"/>
</dbReference>
<evidence type="ECO:0000259" key="3">
    <source>
        <dbReference type="PROSITE" id="PS50102"/>
    </source>
</evidence>
<dbReference type="InterPro" id="IPR000504">
    <property type="entry name" value="RRM_dom"/>
</dbReference>
<reference evidence="5" key="2">
    <citation type="submission" date="2020-05" db="UniProtKB">
        <authorList>
            <consortium name="EnsemblMetazoa"/>
        </authorList>
    </citation>
    <scope>IDENTIFICATION</scope>
    <source>
        <strain evidence="5">JHB</strain>
    </source>
</reference>
<accession>B0XKC9</accession>
<dbReference type="InterPro" id="IPR023586">
    <property type="entry name" value="Ile-tRNA-ligase_type2"/>
</dbReference>
<dbReference type="PANTHER" id="PTHR42780">
    <property type="entry name" value="SOLEUCYL-TRNA SYNTHETASE"/>
    <property type="match status" value="1"/>
</dbReference>
<evidence type="ECO:0000313" key="4">
    <source>
        <dbReference type="EMBL" id="EDS31645.1"/>
    </source>
</evidence>
<name>B0XKC9_CULQU</name>
<dbReference type="AlphaFoldDB" id="B0XKC9"/>
<dbReference type="SUPFAM" id="SSF54928">
    <property type="entry name" value="RNA-binding domain, RBD"/>
    <property type="match status" value="1"/>
</dbReference>
<keyword evidence="1 2" id="KW-0694">RNA-binding</keyword>
<keyword evidence="4" id="KW-0030">Aminoacyl-tRNA synthetase</keyword>
<dbReference type="InterPro" id="IPR012677">
    <property type="entry name" value="Nucleotide-bd_a/b_plait_sf"/>
</dbReference>
<keyword evidence="6" id="KW-1185">Reference proteome</keyword>
<dbReference type="PANTHER" id="PTHR42780:SF1">
    <property type="entry name" value="ISOLEUCINE--TRNA LIGASE, CYTOPLASMIC"/>
    <property type="match status" value="1"/>
</dbReference>
<dbReference type="STRING" id="7176.B0XKC9"/>
<reference evidence="4" key="1">
    <citation type="submission" date="2007-03" db="EMBL/GenBank/DDBJ databases">
        <title>Annotation of Culex pipiens quinquefasciatus.</title>
        <authorList>
            <consortium name="The Broad Institute Genome Sequencing Platform"/>
            <person name="Atkinson P.W."/>
            <person name="Hemingway J."/>
            <person name="Christensen B.M."/>
            <person name="Higgs S."/>
            <person name="Kodira C."/>
            <person name="Hannick L."/>
            <person name="Megy K."/>
            <person name="O'Leary S."/>
            <person name="Pearson M."/>
            <person name="Haas B.J."/>
            <person name="Mauceli E."/>
            <person name="Wortman J.R."/>
            <person name="Lee N.H."/>
            <person name="Guigo R."/>
            <person name="Stanke M."/>
            <person name="Alvarado L."/>
            <person name="Amedeo P."/>
            <person name="Antoine C.H."/>
            <person name="Arensburger P."/>
            <person name="Bidwell S.L."/>
            <person name="Crawford M."/>
            <person name="Camaro F."/>
            <person name="Devon K."/>
            <person name="Engels R."/>
            <person name="Hammond M."/>
            <person name="Howarth C."/>
            <person name="Koehrsen M."/>
            <person name="Lawson D."/>
            <person name="Montgomery P."/>
            <person name="Nene V."/>
            <person name="Nusbaum C."/>
            <person name="Puiu D."/>
            <person name="Romero-Severson J."/>
            <person name="Severson D.W."/>
            <person name="Shumway M."/>
            <person name="Sisk P."/>
            <person name="Stolte C."/>
            <person name="Zeng Q."/>
            <person name="Eisenstadt E."/>
            <person name="Fraser-Liggett C."/>
            <person name="Strausberg R."/>
            <person name="Galagan J."/>
            <person name="Birren B."/>
            <person name="Collins F.H."/>
        </authorList>
    </citation>
    <scope>NUCLEOTIDE SEQUENCE [LARGE SCALE GENOMIC DNA]</scope>
    <source>
        <strain evidence="4">JHB</strain>
    </source>
</reference>
<dbReference type="Pfam" id="PF00076">
    <property type="entry name" value="RRM_1"/>
    <property type="match status" value="1"/>
</dbReference>
<dbReference type="GO" id="GO:0004822">
    <property type="term" value="F:isoleucine-tRNA ligase activity"/>
    <property type="evidence" value="ECO:0007669"/>
    <property type="project" value="InterPro"/>
</dbReference>